<reference evidence="3 4" key="1">
    <citation type="submission" date="2018-01" db="EMBL/GenBank/DDBJ databases">
        <authorList>
            <person name="Gaut B.S."/>
            <person name="Morton B.R."/>
            <person name="Clegg M.T."/>
            <person name="Duvall M.R."/>
        </authorList>
    </citation>
    <scope>NUCLEOTIDE SEQUENCE [LARGE SCALE GENOMIC DNA]</scope>
    <source>
        <strain evidence="3">GP69</strain>
    </source>
</reference>
<feature type="compositionally biased region" description="Acidic residues" evidence="1">
    <location>
        <begin position="51"/>
        <end position="65"/>
    </location>
</feature>
<keyword evidence="4" id="KW-1185">Reference proteome</keyword>
<name>A0A2K4ZAH9_9FIRM</name>
<evidence type="ECO:0000313" key="4">
    <source>
        <dbReference type="Proteomes" id="UP000236311"/>
    </source>
</evidence>
<feature type="compositionally biased region" description="Low complexity" evidence="1">
    <location>
        <begin position="28"/>
        <end position="50"/>
    </location>
</feature>
<dbReference type="InterPro" id="IPR025648">
    <property type="entry name" value="DUF4358"/>
</dbReference>
<feature type="signal peptide" evidence="2">
    <location>
        <begin position="1"/>
        <end position="18"/>
    </location>
</feature>
<dbReference type="AlphaFoldDB" id="A0A2K4ZAH9"/>
<dbReference type="OrthoDB" id="1707145at2"/>
<dbReference type="PROSITE" id="PS51257">
    <property type="entry name" value="PROKAR_LIPOPROTEIN"/>
    <property type="match status" value="1"/>
</dbReference>
<evidence type="ECO:0008006" key="5">
    <source>
        <dbReference type="Google" id="ProtNLM"/>
    </source>
</evidence>
<dbReference type="Pfam" id="PF14270">
    <property type="entry name" value="DUF4358"/>
    <property type="match status" value="1"/>
</dbReference>
<accession>A0A2K4ZAH9</accession>
<dbReference type="RefSeq" id="WP_103237596.1">
    <property type="nucleotide sequence ID" value="NZ_JANJZD010000008.1"/>
</dbReference>
<evidence type="ECO:0000256" key="1">
    <source>
        <dbReference type="SAM" id="MobiDB-lite"/>
    </source>
</evidence>
<keyword evidence="2" id="KW-0732">Signal</keyword>
<evidence type="ECO:0000313" key="3">
    <source>
        <dbReference type="EMBL" id="SOY27468.1"/>
    </source>
</evidence>
<protein>
    <recommendedName>
        <fullName evidence="5">DUF4358 domain-containing protein</fullName>
    </recommendedName>
</protein>
<sequence length="220" mass="23754">MKKITLLLCMGALALTLAGCGDDKDESSVGSSTAEESSTADESSAESSSPAEDESTSESVPEEGGSDAAQGWSEEMEGLKAAVIEAVGQEGYWPDMAMDAQMAETYYGLKADMYEDYLAERPMISNNVDELIIVRAKEDKVDEVEAALNAYREANVNDTMQYPMNLGKVQASQVEKSGQYVIFVQLGGFAIDSESEEEVIRLCQEANQKAVEAIKNKLGE</sequence>
<feature type="chain" id="PRO_5038741314" description="DUF4358 domain-containing protein" evidence="2">
    <location>
        <begin position="19"/>
        <end position="220"/>
    </location>
</feature>
<dbReference type="Proteomes" id="UP000236311">
    <property type="component" value="Unassembled WGS sequence"/>
</dbReference>
<dbReference type="EMBL" id="OFSM01000001">
    <property type="protein sequence ID" value="SOY27468.1"/>
    <property type="molecule type" value="Genomic_DNA"/>
</dbReference>
<gene>
    <name evidence="3" type="ORF">AMURIS_00172</name>
</gene>
<organism evidence="3 4">
    <name type="scientific">Acetatifactor muris</name>
    <dbReference type="NCBI Taxonomy" id="879566"/>
    <lineage>
        <taxon>Bacteria</taxon>
        <taxon>Bacillati</taxon>
        <taxon>Bacillota</taxon>
        <taxon>Clostridia</taxon>
        <taxon>Lachnospirales</taxon>
        <taxon>Lachnospiraceae</taxon>
        <taxon>Acetatifactor</taxon>
    </lineage>
</organism>
<evidence type="ECO:0000256" key="2">
    <source>
        <dbReference type="SAM" id="SignalP"/>
    </source>
</evidence>
<proteinExistence type="predicted"/>
<feature type="region of interest" description="Disordered" evidence="1">
    <location>
        <begin position="19"/>
        <end position="71"/>
    </location>
</feature>